<feature type="transmembrane region" description="Helical" evidence="10">
    <location>
        <begin position="180"/>
        <end position="202"/>
    </location>
</feature>
<protein>
    <recommendedName>
        <fullName evidence="3 9">Flagellar biosynthetic protein FliR</fullName>
    </recommendedName>
</protein>
<evidence type="ECO:0000256" key="2">
    <source>
        <dbReference type="ARBA" id="ARBA00009772"/>
    </source>
</evidence>
<comment type="similarity">
    <text evidence="2 10">Belongs to the FliR/MopE/SpaR family.</text>
</comment>
<keyword evidence="5 10" id="KW-0812">Transmembrane</keyword>
<dbReference type="NCBIfam" id="TIGR01400">
    <property type="entry name" value="fliR"/>
    <property type="match status" value="1"/>
</dbReference>
<dbReference type="EMBL" id="JBHRVV010000001">
    <property type="protein sequence ID" value="MFC3459181.1"/>
    <property type="molecule type" value="Genomic_DNA"/>
</dbReference>
<comment type="caution">
    <text evidence="12">The sequence shown here is derived from an EMBL/GenBank/DDBJ whole genome shotgun (WGS) entry which is preliminary data.</text>
</comment>
<dbReference type="PANTHER" id="PTHR30065">
    <property type="entry name" value="FLAGELLAR BIOSYNTHETIC PROTEIN FLIR"/>
    <property type="match status" value="1"/>
</dbReference>
<dbReference type="Pfam" id="PF01311">
    <property type="entry name" value="Bac_export_1"/>
    <property type="match status" value="1"/>
</dbReference>
<keyword evidence="12" id="KW-0966">Cell projection</keyword>
<comment type="function">
    <text evidence="1 10">Role in flagellar biosynthesis.</text>
</comment>
<feature type="transmembrane region" description="Helical" evidence="10">
    <location>
        <begin position="214"/>
        <end position="237"/>
    </location>
</feature>
<keyword evidence="13" id="KW-1185">Reference proteome</keyword>
<dbReference type="Proteomes" id="UP001595665">
    <property type="component" value="Unassembled WGS sequence"/>
</dbReference>
<evidence type="ECO:0000256" key="9">
    <source>
        <dbReference type="NCBIfam" id="TIGR01400"/>
    </source>
</evidence>
<proteinExistence type="inferred from homology"/>
<evidence type="ECO:0000256" key="11">
    <source>
        <dbReference type="SAM" id="MobiDB-lite"/>
    </source>
</evidence>
<keyword evidence="8 10" id="KW-0975">Bacterial flagellum</keyword>
<evidence type="ECO:0000256" key="10">
    <source>
        <dbReference type="RuleBase" id="RU362071"/>
    </source>
</evidence>
<evidence type="ECO:0000256" key="4">
    <source>
        <dbReference type="ARBA" id="ARBA00022475"/>
    </source>
</evidence>
<evidence type="ECO:0000313" key="12">
    <source>
        <dbReference type="EMBL" id="MFC3459181.1"/>
    </source>
</evidence>
<evidence type="ECO:0000313" key="13">
    <source>
        <dbReference type="Proteomes" id="UP001595665"/>
    </source>
</evidence>
<keyword evidence="12" id="KW-0969">Cilium</keyword>
<reference evidence="13" key="1">
    <citation type="journal article" date="2019" name="Int. J. Syst. Evol. Microbiol.">
        <title>The Global Catalogue of Microorganisms (GCM) 10K type strain sequencing project: providing services to taxonomists for standard genome sequencing and annotation.</title>
        <authorList>
            <consortium name="The Broad Institute Genomics Platform"/>
            <consortium name="The Broad Institute Genome Sequencing Center for Infectious Disease"/>
            <person name="Wu L."/>
            <person name="Ma J."/>
        </authorList>
    </citation>
    <scope>NUCLEOTIDE SEQUENCE [LARGE SCALE GENOMIC DNA]</scope>
    <source>
        <strain evidence="13">CCM 7480</strain>
    </source>
</reference>
<accession>A0ABV7PNQ0</accession>
<evidence type="ECO:0000256" key="3">
    <source>
        <dbReference type="ARBA" id="ARBA00021717"/>
    </source>
</evidence>
<dbReference type="InterPro" id="IPR002010">
    <property type="entry name" value="T3SS_IM_R"/>
</dbReference>
<evidence type="ECO:0000256" key="8">
    <source>
        <dbReference type="ARBA" id="ARBA00023143"/>
    </source>
</evidence>
<evidence type="ECO:0000256" key="1">
    <source>
        <dbReference type="ARBA" id="ARBA00002578"/>
    </source>
</evidence>
<feature type="compositionally biased region" description="Pro residues" evidence="11">
    <location>
        <begin position="263"/>
        <end position="272"/>
    </location>
</feature>
<keyword evidence="6 10" id="KW-1133">Transmembrane helix</keyword>
<keyword evidence="12" id="KW-0282">Flagellum</keyword>
<keyword evidence="4 10" id="KW-1003">Cell membrane</keyword>
<dbReference type="PANTHER" id="PTHR30065:SF8">
    <property type="entry name" value="FLAGELLAR BIOSYNTHETIC PROTEIN FLIR"/>
    <property type="match status" value="1"/>
</dbReference>
<evidence type="ECO:0000256" key="6">
    <source>
        <dbReference type="ARBA" id="ARBA00022989"/>
    </source>
</evidence>
<feature type="transmembrane region" description="Helical" evidence="10">
    <location>
        <begin position="44"/>
        <end position="63"/>
    </location>
</feature>
<comment type="subcellular location">
    <subcellularLocation>
        <location evidence="10">Cell membrane</location>
        <topology evidence="10">Multi-pass membrane protein</topology>
    </subcellularLocation>
    <subcellularLocation>
        <location evidence="10">Bacterial flagellum basal body</location>
    </subcellularLocation>
</comment>
<dbReference type="InterPro" id="IPR006303">
    <property type="entry name" value="FliR"/>
</dbReference>
<feature type="transmembrane region" description="Helical" evidence="10">
    <location>
        <begin position="12"/>
        <end position="32"/>
    </location>
</feature>
<organism evidence="12 13">
    <name type="scientific">Massilia haematophila</name>
    <dbReference type="NCBI Taxonomy" id="457923"/>
    <lineage>
        <taxon>Bacteria</taxon>
        <taxon>Pseudomonadati</taxon>
        <taxon>Pseudomonadota</taxon>
        <taxon>Betaproteobacteria</taxon>
        <taxon>Burkholderiales</taxon>
        <taxon>Oxalobacteraceae</taxon>
        <taxon>Telluria group</taxon>
        <taxon>Massilia</taxon>
    </lineage>
</organism>
<feature type="transmembrane region" description="Helical" evidence="10">
    <location>
        <begin position="129"/>
        <end position="151"/>
    </location>
</feature>
<evidence type="ECO:0000256" key="5">
    <source>
        <dbReference type="ARBA" id="ARBA00022692"/>
    </source>
</evidence>
<keyword evidence="7 10" id="KW-0472">Membrane</keyword>
<dbReference type="RefSeq" id="WP_312550717.1">
    <property type="nucleotide sequence ID" value="NZ_JBHRVV010000001.1"/>
</dbReference>
<feature type="transmembrane region" description="Helical" evidence="10">
    <location>
        <begin position="69"/>
        <end position="87"/>
    </location>
</feature>
<dbReference type="PRINTS" id="PR00953">
    <property type="entry name" value="TYPE3IMRPROT"/>
</dbReference>
<gene>
    <name evidence="12" type="primary">fliR</name>
    <name evidence="12" type="ORF">ACFOPH_13145</name>
</gene>
<feature type="region of interest" description="Disordered" evidence="11">
    <location>
        <begin position="260"/>
        <end position="279"/>
    </location>
</feature>
<evidence type="ECO:0000256" key="7">
    <source>
        <dbReference type="ARBA" id="ARBA00023136"/>
    </source>
</evidence>
<name>A0ABV7PNQ0_9BURK</name>
<sequence>MLTLAAADINAWIAGLLWPLTRILGLIAASPVLGHASVPTSVKVVLGVLLAAIIAPTVPAIPATDPTSWAGLLILVQELLVGLAMGFSMRIVFAAVEYAGELASSTMGLAFASFFDPATQGRSAAISQFMSMVATMAFLAVNAHLVLLAALSESFVSLPISATPLSLTAPLEVVRWGARIFSAGLQLSMPILAALLIVNVALGILTRAAPQLNIFGIGFPITLGVGLLTISVALPYLGTPIVNLFNEGIEAGRRIPRSAAERVPPPAAPPASLPAAPAG</sequence>